<dbReference type="VEuPathDB" id="TriTrypDB:Lsey_0267_0030"/>
<organism evidence="1 2">
    <name type="scientific">Leptomonas seymouri</name>
    <dbReference type="NCBI Taxonomy" id="5684"/>
    <lineage>
        <taxon>Eukaryota</taxon>
        <taxon>Discoba</taxon>
        <taxon>Euglenozoa</taxon>
        <taxon>Kinetoplastea</taxon>
        <taxon>Metakinetoplastina</taxon>
        <taxon>Trypanosomatida</taxon>
        <taxon>Trypanosomatidae</taxon>
        <taxon>Leishmaniinae</taxon>
        <taxon>Leptomonas</taxon>
    </lineage>
</organism>
<comment type="caution">
    <text evidence="1">The sequence shown here is derived from an EMBL/GenBank/DDBJ whole genome shotgun (WGS) entry which is preliminary data.</text>
</comment>
<reference evidence="1 2" key="1">
    <citation type="journal article" date="2015" name="PLoS Pathog.">
        <title>Leptomonas seymouri: Adaptations to the Dixenous Life Cycle Analyzed by Genome Sequencing, Transcriptome Profiling and Co-infection with Leishmania donovani.</title>
        <authorList>
            <person name="Kraeva N."/>
            <person name="Butenko A."/>
            <person name="Hlavacova J."/>
            <person name="Kostygov A."/>
            <person name="Myskova J."/>
            <person name="Grybchuk D."/>
            <person name="Lestinova T."/>
            <person name="Votypka J."/>
            <person name="Volf P."/>
            <person name="Opperdoes F."/>
            <person name="Flegontov P."/>
            <person name="Lukes J."/>
            <person name="Yurchenko V."/>
        </authorList>
    </citation>
    <scope>NUCLEOTIDE SEQUENCE [LARGE SCALE GENOMIC DNA]</scope>
    <source>
        <strain evidence="1 2">ATCC 30220</strain>
    </source>
</reference>
<dbReference type="AlphaFoldDB" id="A0A0N0P3N7"/>
<gene>
    <name evidence="1" type="ORF">ABL78_6594</name>
</gene>
<proteinExistence type="predicted"/>
<evidence type="ECO:0000313" key="2">
    <source>
        <dbReference type="Proteomes" id="UP000038009"/>
    </source>
</evidence>
<protein>
    <submittedName>
        <fullName evidence="1">Putative ATPase domain protein</fullName>
    </submittedName>
</protein>
<accession>A0A0N0P3N7</accession>
<dbReference type="EMBL" id="LJSK01000267">
    <property type="protein sequence ID" value="KPI84339.1"/>
    <property type="molecule type" value="Genomic_DNA"/>
</dbReference>
<evidence type="ECO:0000313" key="1">
    <source>
        <dbReference type="EMBL" id="KPI84339.1"/>
    </source>
</evidence>
<sequence length="128" mass="13395">MSVDGRLIADVRRLHQLNGASLFLLVAGGKGVGKSTALTAFADGLAAACAVEEINTTARLLQRPASGEAAAEAFTVCRLTFVMLAEITFQASGSLTSAQQLRPFTVLVADDVDVLWMLCSANNILGQL</sequence>
<keyword evidence="2" id="KW-1185">Reference proteome</keyword>
<name>A0A0N0P3N7_LEPSE</name>
<dbReference type="Proteomes" id="UP000038009">
    <property type="component" value="Unassembled WGS sequence"/>
</dbReference>